<evidence type="ECO:0000256" key="2">
    <source>
        <dbReference type="ARBA" id="ARBA00022723"/>
    </source>
</evidence>
<dbReference type="InterPro" id="IPR036236">
    <property type="entry name" value="Znf_C2H2_sf"/>
</dbReference>
<dbReference type="SUPFAM" id="SSF57667">
    <property type="entry name" value="beta-beta-alpha zinc fingers"/>
    <property type="match status" value="2"/>
</dbReference>
<dbReference type="FunFam" id="1.10.10.2100:FF:000002">
    <property type="entry name" value="cell growth-regulating nucleolar protein-like"/>
    <property type="match status" value="1"/>
</dbReference>
<feature type="compositionally biased region" description="Acidic residues" evidence="9">
    <location>
        <begin position="169"/>
        <end position="183"/>
    </location>
</feature>
<dbReference type="GO" id="GO:0000122">
    <property type="term" value="P:negative regulation of transcription by RNA polymerase II"/>
    <property type="evidence" value="ECO:0007669"/>
    <property type="project" value="TreeGrafter"/>
</dbReference>
<comment type="subcellular location">
    <subcellularLocation>
        <location evidence="1">Nucleus</location>
    </subcellularLocation>
</comment>
<accession>A0AA39LYR0</accession>
<dbReference type="InterPro" id="IPR058719">
    <property type="entry name" value="WHD_LYAR"/>
</dbReference>
<dbReference type="EMBL" id="JAUCMV010000002">
    <property type="protein sequence ID" value="KAK0414497.1"/>
    <property type="molecule type" value="Genomic_DNA"/>
</dbReference>
<evidence type="ECO:0000313" key="13">
    <source>
        <dbReference type="Proteomes" id="UP001175271"/>
    </source>
</evidence>
<evidence type="ECO:0000256" key="4">
    <source>
        <dbReference type="ARBA" id="ARBA00022771"/>
    </source>
</evidence>
<protein>
    <recommendedName>
        <fullName evidence="14">Zinc finger C2H2 LYAR-type domain-containing protein</fullName>
    </recommendedName>
</protein>
<evidence type="ECO:0000256" key="7">
    <source>
        <dbReference type="ARBA" id="ARBA00023242"/>
    </source>
</evidence>
<evidence type="ECO:0000313" key="12">
    <source>
        <dbReference type="EMBL" id="KAK0414497.1"/>
    </source>
</evidence>
<dbReference type="GO" id="GO:0006364">
    <property type="term" value="P:rRNA processing"/>
    <property type="evidence" value="ECO:0007669"/>
    <property type="project" value="TreeGrafter"/>
</dbReference>
<evidence type="ECO:0000256" key="9">
    <source>
        <dbReference type="SAM" id="MobiDB-lite"/>
    </source>
</evidence>
<evidence type="ECO:0008006" key="14">
    <source>
        <dbReference type="Google" id="ProtNLM"/>
    </source>
</evidence>
<evidence type="ECO:0000256" key="5">
    <source>
        <dbReference type="ARBA" id="ARBA00022833"/>
    </source>
</evidence>
<evidence type="ECO:0000256" key="6">
    <source>
        <dbReference type="ARBA" id="ARBA00023054"/>
    </source>
</evidence>
<keyword evidence="13" id="KW-1185">Reference proteome</keyword>
<feature type="domain" description="Zinc finger C2H2 LYAR-type" evidence="10">
    <location>
        <begin position="30"/>
        <end position="57"/>
    </location>
</feature>
<dbReference type="Gene3D" id="3.30.1490.490">
    <property type="match status" value="1"/>
</dbReference>
<dbReference type="FunFam" id="3.30.1490.490:FF:000001">
    <property type="entry name" value="cell growth-regulating nucleolar protein-like"/>
    <property type="match status" value="1"/>
</dbReference>
<name>A0AA39LYR0_9BILA</name>
<feature type="compositionally biased region" description="Polar residues" evidence="9">
    <location>
        <begin position="187"/>
        <end position="196"/>
    </location>
</feature>
<keyword evidence="2" id="KW-0479">Metal-binding</keyword>
<dbReference type="Pfam" id="PF08790">
    <property type="entry name" value="zf-LYAR"/>
    <property type="match status" value="1"/>
</dbReference>
<dbReference type="PROSITE" id="PS51804">
    <property type="entry name" value="ZF_C2HC_LYAR"/>
    <property type="match status" value="1"/>
</dbReference>
<proteinExistence type="predicted"/>
<evidence type="ECO:0000259" key="10">
    <source>
        <dbReference type="Pfam" id="PF08790"/>
    </source>
</evidence>
<dbReference type="PANTHER" id="PTHR13100">
    <property type="entry name" value="CELL GROWTH-REGULATING NUCLEOLAR PROTEIN LYAR"/>
    <property type="match status" value="1"/>
</dbReference>
<feature type="compositionally biased region" description="Basic and acidic residues" evidence="9">
    <location>
        <begin position="142"/>
        <end position="168"/>
    </location>
</feature>
<dbReference type="Gene3D" id="1.10.10.2100">
    <property type="match status" value="1"/>
</dbReference>
<reference evidence="12" key="1">
    <citation type="submission" date="2023-06" db="EMBL/GenBank/DDBJ databases">
        <title>Genomic analysis of the entomopathogenic nematode Steinernema hermaphroditum.</title>
        <authorList>
            <person name="Schwarz E.M."/>
            <person name="Heppert J.K."/>
            <person name="Baniya A."/>
            <person name="Schwartz H.T."/>
            <person name="Tan C.-H."/>
            <person name="Antoshechkin I."/>
            <person name="Sternberg P.W."/>
            <person name="Goodrich-Blair H."/>
            <person name="Dillman A.R."/>
        </authorList>
    </citation>
    <scope>NUCLEOTIDE SEQUENCE</scope>
    <source>
        <strain evidence="12">PS9179</strain>
        <tissue evidence="12">Whole animal</tissue>
    </source>
</reference>
<organism evidence="12 13">
    <name type="scientific">Steinernema hermaphroditum</name>
    <dbReference type="NCBI Taxonomy" id="289476"/>
    <lineage>
        <taxon>Eukaryota</taxon>
        <taxon>Metazoa</taxon>
        <taxon>Ecdysozoa</taxon>
        <taxon>Nematoda</taxon>
        <taxon>Chromadorea</taxon>
        <taxon>Rhabditida</taxon>
        <taxon>Tylenchina</taxon>
        <taxon>Panagrolaimomorpha</taxon>
        <taxon>Strongyloidoidea</taxon>
        <taxon>Steinernematidae</taxon>
        <taxon>Steinernema</taxon>
    </lineage>
</organism>
<evidence type="ECO:0000256" key="1">
    <source>
        <dbReference type="ARBA" id="ARBA00004123"/>
    </source>
</evidence>
<evidence type="ECO:0000256" key="3">
    <source>
        <dbReference type="ARBA" id="ARBA00022737"/>
    </source>
</evidence>
<keyword evidence="6" id="KW-0175">Coiled coil</keyword>
<gene>
    <name evidence="12" type="ORF">QR680_011464</name>
</gene>
<keyword evidence="4 8" id="KW-0863">Zinc-finger</keyword>
<sequence length="879" mass="101592">MVTFSCDSCGDTLKKNQVDKHMGRCRSQTFACIDCNVYFDRKTFREHVKCVSEDQRYGGKNYVAKENKGEVKQNLWVNQVQAAIEHVKDNSLKGLLSRIADFDNIPRKEAKFINFLQNSMRIRDRALCVKAWNAIDTEAKRLKAEEEERKKAEKEAKEAEVSKAKEENENAEASEADGTDEKEEQQAEASDSTTENVKPFKWKKAIKRRMREADDGEMKLKKLRKIVLSDYAVATQSEGAEEDDSLQALFAEKLESAGVVVEGKVDMALVQRVPRLEDSLIRYFLIRATRPDGSRNIAKFLEAFPLPKTLKKVLLKLDGDFVEFAGCYKNIIDFEEHVEAVAVTNMCLDKKETIRNLRRMGSSSLILYQVVCMVAGMEQEIHSFLSFDMFVDMKPIPQTDTAEGLVVSLWAFREILVTEELSENGQDEILMPIKSAMICCLVNKWTDGLQMLLRVTKERRHLFTSEVFVEVFLYIFNRIARSGCAASLSFFMNAAGDVLDQTGFHQAFCEENQAGRLPVPKFALLYSLVPAYGEIQRLLVAVHRYLPRHDIDMLRFKIERDLTEGELKNEAIDQMAFMQTLRQIAFTRLAHDNDLLAVLPIPAFIQRLIDFYRKEYTEFRRLYDLNAKHPRIPLRCFAPNDRLRFDPEATIRSLRDVLSSVQFFRLCANYALAEEARDTWIRITQMERNNLMGLSGLQVSAVQAEAWFLAAELKNAQLPANHDPFWHYVCATTYCAKRGWQFAMERNFDRFSFKKQIFDEKAIECCLFAVKYGHTHVLLHLLRSPKFENSFLRPETFSAPCRLFSLLDLPWHPDMVDEMLVASLLSLSYERSEVRDFTRNLFDWCLEDDYRSLRVFVLSRIHDAELKEKAIRGLDMLLL</sequence>
<dbReference type="GO" id="GO:0005730">
    <property type="term" value="C:nucleolus"/>
    <property type="evidence" value="ECO:0007669"/>
    <property type="project" value="TreeGrafter"/>
</dbReference>
<dbReference type="AlphaFoldDB" id="A0AA39LYR0"/>
<dbReference type="InterPro" id="IPR014898">
    <property type="entry name" value="Znf_C2H2_LYAR"/>
</dbReference>
<feature type="domain" description="Cell growth-regulating nucleolar protein-like winged helix" evidence="11">
    <location>
        <begin position="198"/>
        <end position="265"/>
    </location>
</feature>
<evidence type="ECO:0000256" key="8">
    <source>
        <dbReference type="PROSITE-ProRule" id="PRU01145"/>
    </source>
</evidence>
<comment type="caution">
    <text evidence="12">The sequence shown here is derived from an EMBL/GenBank/DDBJ whole genome shotgun (WGS) entry which is preliminary data.</text>
</comment>
<dbReference type="PANTHER" id="PTHR13100:SF10">
    <property type="entry name" value="CELL GROWTH-REGULATING NUCLEOLAR PROTEIN"/>
    <property type="match status" value="1"/>
</dbReference>
<dbReference type="Proteomes" id="UP001175271">
    <property type="component" value="Unassembled WGS sequence"/>
</dbReference>
<keyword evidence="5" id="KW-0862">Zinc</keyword>
<dbReference type="InterPro" id="IPR039999">
    <property type="entry name" value="LYAR"/>
</dbReference>
<keyword evidence="7" id="KW-0539">Nucleus</keyword>
<evidence type="ECO:0000259" key="11">
    <source>
        <dbReference type="Pfam" id="PF25879"/>
    </source>
</evidence>
<dbReference type="GO" id="GO:0008270">
    <property type="term" value="F:zinc ion binding"/>
    <property type="evidence" value="ECO:0007669"/>
    <property type="project" value="UniProtKB-KW"/>
</dbReference>
<feature type="region of interest" description="Disordered" evidence="9">
    <location>
        <begin position="142"/>
        <end position="197"/>
    </location>
</feature>
<dbReference type="Pfam" id="PF25879">
    <property type="entry name" value="WHD_LYAR"/>
    <property type="match status" value="1"/>
</dbReference>
<keyword evidence="3" id="KW-0677">Repeat</keyword>
<dbReference type="GO" id="GO:0003677">
    <property type="term" value="F:DNA binding"/>
    <property type="evidence" value="ECO:0007669"/>
    <property type="project" value="InterPro"/>
</dbReference>